<keyword evidence="3" id="KW-1003">Cell membrane</keyword>
<organism evidence="10 11">
    <name type="scientific">Candidatus Yanofskybacteria bacterium GW2011_GWC1_48_11</name>
    <dbReference type="NCBI Taxonomy" id="1619027"/>
    <lineage>
        <taxon>Bacteria</taxon>
        <taxon>Candidatus Yanofskyibacteriota</taxon>
    </lineage>
</organism>
<dbReference type="GO" id="GO:0005886">
    <property type="term" value="C:plasma membrane"/>
    <property type="evidence" value="ECO:0007669"/>
    <property type="project" value="UniProtKB-SubCell"/>
</dbReference>
<comment type="similarity">
    <text evidence="2">Belongs to the GSP F family.</text>
</comment>
<proteinExistence type="inferred from homology"/>
<dbReference type="PANTHER" id="PTHR30012:SF0">
    <property type="entry name" value="TYPE II SECRETION SYSTEM PROTEIN F-RELATED"/>
    <property type="match status" value="1"/>
</dbReference>
<feature type="transmembrane region" description="Helical" evidence="8">
    <location>
        <begin position="172"/>
        <end position="198"/>
    </location>
</feature>
<keyword evidence="6 8" id="KW-1133">Transmembrane helix</keyword>
<evidence type="ECO:0000256" key="3">
    <source>
        <dbReference type="ARBA" id="ARBA00022475"/>
    </source>
</evidence>
<sequence length="407" mass="44538">MPKYFYTAITSTGEKISGSEIAADERRLARILREKGYLLTTVKTGEEGGRMRSPLSFLKGMRRVSLTDKFLFTRNLQVMVAAGVPLPKALDILSAQTSNKGFRAILSDVKKEVLEGKSLSEAMENHPSVFPDLFTNMIKVGEESGTLEQVLSQLSLQLERSHELRSRVVGALMYPSVVIVAMLGVGTLMLMVVIPLLAQTFEELEVPLPLTTRVVVAIGTFLSERWYIAFPVLFLLLVLAFRAIKTKPGKRAFDAFLLRAPLLGGIVIKLNAALMTRTLSSLIASGVPIMRSLEITSRVLGNTYFSDSLSVCAQRVGKGEKLSGALKEYAHLYPVAVVQMVEVGEETGETGNILAKLADFYEEEVNQVTKNLTSVIEPIVMLLIGAAVGFFAISMIQPIYGMLSAIQ</sequence>
<comment type="caution">
    <text evidence="10">The sequence shown here is derived from an EMBL/GenBank/DDBJ whole genome shotgun (WGS) entry which is preliminary data.</text>
</comment>
<keyword evidence="4" id="KW-0997">Cell inner membrane</keyword>
<evidence type="ECO:0000256" key="6">
    <source>
        <dbReference type="ARBA" id="ARBA00022989"/>
    </source>
</evidence>
<dbReference type="AlphaFoldDB" id="A0A837IM73"/>
<evidence type="ECO:0000256" key="8">
    <source>
        <dbReference type="SAM" id="Phobius"/>
    </source>
</evidence>
<dbReference type="InterPro" id="IPR003004">
    <property type="entry name" value="GspF/PilC"/>
</dbReference>
<evidence type="ECO:0000256" key="4">
    <source>
        <dbReference type="ARBA" id="ARBA00022519"/>
    </source>
</evidence>
<dbReference type="InterPro" id="IPR042094">
    <property type="entry name" value="T2SS_GspF_sf"/>
</dbReference>
<evidence type="ECO:0000256" key="2">
    <source>
        <dbReference type="ARBA" id="ARBA00005745"/>
    </source>
</evidence>
<evidence type="ECO:0000256" key="5">
    <source>
        <dbReference type="ARBA" id="ARBA00022692"/>
    </source>
</evidence>
<dbReference type="Gene3D" id="1.20.81.30">
    <property type="entry name" value="Type II secretion system (T2SS), domain F"/>
    <property type="match status" value="2"/>
</dbReference>
<keyword evidence="7 8" id="KW-0472">Membrane</keyword>
<reference evidence="10 11" key="1">
    <citation type="journal article" date="2015" name="Nature">
        <title>rRNA introns, odd ribosomes, and small enigmatic genomes across a large radiation of phyla.</title>
        <authorList>
            <person name="Brown C.T."/>
            <person name="Hug L.A."/>
            <person name="Thomas B.C."/>
            <person name="Sharon I."/>
            <person name="Castelle C.J."/>
            <person name="Singh A."/>
            <person name="Wilkins M.J."/>
            <person name="Williams K.H."/>
            <person name="Banfield J.F."/>
        </authorList>
    </citation>
    <scope>NUCLEOTIDE SEQUENCE [LARGE SCALE GENOMIC DNA]</scope>
</reference>
<dbReference type="FunFam" id="1.20.81.30:FF:000001">
    <property type="entry name" value="Type II secretion system protein F"/>
    <property type="match status" value="2"/>
</dbReference>
<evidence type="ECO:0000313" key="10">
    <source>
        <dbReference type="EMBL" id="KKU93634.1"/>
    </source>
</evidence>
<dbReference type="PANTHER" id="PTHR30012">
    <property type="entry name" value="GENERAL SECRETION PATHWAY PROTEIN"/>
    <property type="match status" value="1"/>
</dbReference>
<name>A0A837IM73_9BACT</name>
<feature type="domain" description="Type II secretion system protein GspF" evidence="9">
    <location>
        <begin position="276"/>
        <end position="398"/>
    </location>
</feature>
<dbReference type="Proteomes" id="UP000034462">
    <property type="component" value="Unassembled WGS sequence"/>
</dbReference>
<evidence type="ECO:0000259" key="9">
    <source>
        <dbReference type="Pfam" id="PF00482"/>
    </source>
</evidence>
<dbReference type="PRINTS" id="PR00812">
    <property type="entry name" value="BCTERIALGSPF"/>
</dbReference>
<evidence type="ECO:0000256" key="7">
    <source>
        <dbReference type="ARBA" id="ARBA00023136"/>
    </source>
</evidence>
<keyword evidence="5 8" id="KW-0812">Transmembrane</keyword>
<protein>
    <submittedName>
        <fullName evidence="10">Tfp pilus biogenesis protein PilC</fullName>
    </submittedName>
</protein>
<evidence type="ECO:0000256" key="1">
    <source>
        <dbReference type="ARBA" id="ARBA00004429"/>
    </source>
</evidence>
<feature type="domain" description="Type II secretion system protein GspF" evidence="9">
    <location>
        <begin position="72"/>
        <end position="195"/>
    </location>
</feature>
<dbReference type="InterPro" id="IPR018076">
    <property type="entry name" value="T2SS_GspF_dom"/>
</dbReference>
<dbReference type="EMBL" id="LCPH01000001">
    <property type="protein sequence ID" value="KKU93634.1"/>
    <property type="molecule type" value="Genomic_DNA"/>
</dbReference>
<comment type="subcellular location">
    <subcellularLocation>
        <location evidence="1">Cell inner membrane</location>
        <topology evidence="1">Multi-pass membrane protein</topology>
    </subcellularLocation>
</comment>
<feature type="transmembrane region" description="Helical" evidence="8">
    <location>
        <begin position="226"/>
        <end position="244"/>
    </location>
</feature>
<feature type="transmembrane region" description="Helical" evidence="8">
    <location>
        <begin position="379"/>
        <end position="403"/>
    </location>
</feature>
<gene>
    <name evidence="10" type="ORF">UY25_C0001G0127</name>
</gene>
<dbReference type="Pfam" id="PF00482">
    <property type="entry name" value="T2SSF"/>
    <property type="match status" value="2"/>
</dbReference>
<evidence type="ECO:0000313" key="11">
    <source>
        <dbReference type="Proteomes" id="UP000034462"/>
    </source>
</evidence>
<accession>A0A837IM73</accession>